<proteinExistence type="predicted"/>
<dbReference type="InParanoid" id="Q23K97"/>
<gene>
    <name evidence="1" type="ORF">TTHERM_00194380</name>
</gene>
<reference evidence="2" key="1">
    <citation type="journal article" date="2006" name="PLoS Biol.">
        <title>Macronuclear genome sequence of the ciliate Tetrahymena thermophila, a model eukaryote.</title>
        <authorList>
            <person name="Eisen J.A."/>
            <person name="Coyne R.S."/>
            <person name="Wu M."/>
            <person name="Wu D."/>
            <person name="Thiagarajan M."/>
            <person name="Wortman J.R."/>
            <person name="Badger J.H."/>
            <person name="Ren Q."/>
            <person name="Amedeo P."/>
            <person name="Jones K.M."/>
            <person name="Tallon L.J."/>
            <person name="Delcher A.L."/>
            <person name="Salzberg S.L."/>
            <person name="Silva J.C."/>
            <person name="Haas B.J."/>
            <person name="Majoros W.H."/>
            <person name="Farzad M."/>
            <person name="Carlton J.M."/>
            <person name="Smith R.K. Jr."/>
            <person name="Garg J."/>
            <person name="Pearlman R.E."/>
            <person name="Karrer K.M."/>
            <person name="Sun L."/>
            <person name="Manning G."/>
            <person name="Elde N.C."/>
            <person name="Turkewitz A.P."/>
            <person name="Asai D.J."/>
            <person name="Wilkes D.E."/>
            <person name="Wang Y."/>
            <person name="Cai H."/>
            <person name="Collins K."/>
            <person name="Stewart B.A."/>
            <person name="Lee S.R."/>
            <person name="Wilamowska K."/>
            <person name="Weinberg Z."/>
            <person name="Ruzzo W.L."/>
            <person name="Wloga D."/>
            <person name="Gaertig J."/>
            <person name="Frankel J."/>
            <person name="Tsao C.-C."/>
            <person name="Gorovsky M.A."/>
            <person name="Keeling P.J."/>
            <person name="Waller R.F."/>
            <person name="Patron N.J."/>
            <person name="Cherry J.M."/>
            <person name="Stover N.A."/>
            <person name="Krieger C.J."/>
            <person name="del Toro C."/>
            <person name="Ryder H.F."/>
            <person name="Williamson S.C."/>
            <person name="Barbeau R.A."/>
            <person name="Hamilton E.P."/>
            <person name="Orias E."/>
        </authorList>
    </citation>
    <scope>NUCLEOTIDE SEQUENCE [LARGE SCALE GENOMIC DNA]</scope>
    <source>
        <strain evidence="2">SB210</strain>
    </source>
</reference>
<sequence length="190" mass="22980">MQFDYKRLLPYFPRFMRTYYEENLYLLQRDIKQLASFGRIGAKTIFIILTFSYFDQNYFKFGNINMKTPNIISRIHPIHISFPVYDAPLPKEFDEFEEYRDFIQKLNYSIKGSTINLALKYQDDPKQEEGRLVDEFLFDNEYIRVRDLSRFQALKQMQVLGFKEIKNENELNMRKTQLKNFKAKIKPCAE</sequence>
<keyword evidence="2" id="KW-1185">Reference proteome</keyword>
<protein>
    <submittedName>
        <fullName evidence="1">Uncharacterized protein</fullName>
    </submittedName>
</protein>
<evidence type="ECO:0000313" key="1">
    <source>
        <dbReference type="EMBL" id="EAR96946.2"/>
    </source>
</evidence>
<organism evidence="1 2">
    <name type="scientific">Tetrahymena thermophila (strain SB210)</name>
    <dbReference type="NCBI Taxonomy" id="312017"/>
    <lineage>
        <taxon>Eukaryota</taxon>
        <taxon>Sar</taxon>
        <taxon>Alveolata</taxon>
        <taxon>Ciliophora</taxon>
        <taxon>Intramacronucleata</taxon>
        <taxon>Oligohymenophorea</taxon>
        <taxon>Hymenostomatida</taxon>
        <taxon>Tetrahymenina</taxon>
        <taxon>Tetrahymenidae</taxon>
        <taxon>Tetrahymena</taxon>
    </lineage>
</organism>
<dbReference type="HOGENOM" id="CLU_2338219_0_0_1"/>
<dbReference type="AlphaFoldDB" id="Q23K97"/>
<name>Q23K97_TETTS</name>
<dbReference type="KEGG" id="tet:TTHERM_00194380"/>
<dbReference type="RefSeq" id="XP_001017191.2">
    <property type="nucleotide sequence ID" value="XM_001017191.2"/>
</dbReference>
<dbReference type="GeneID" id="7823163"/>
<accession>Q23K97</accession>
<dbReference type="EMBL" id="GG662673">
    <property type="protein sequence ID" value="EAR96946.2"/>
    <property type="molecule type" value="Genomic_DNA"/>
</dbReference>
<evidence type="ECO:0000313" key="2">
    <source>
        <dbReference type="Proteomes" id="UP000009168"/>
    </source>
</evidence>
<dbReference type="Proteomes" id="UP000009168">
    <property type="component" value="Unassembled WGS sequence"/>
</dbReference>